<evidence type="ECO:0000256" key="3">
    <source>
        <dbReference type="SAM" id="MobiDB-lite"/>
    </source>
</evidence>
<keyword evidence="1" id="KW-0479">Metal-binding</keyword>
<dbReference type="OrthoDB" id="4392at2157"/>
<dbReference type="AlphaFoldDB" id="A0A3G1AZ34"/>
<dbReference type="InterPro" id="IPR027560">
    <property type="entry name" value="PEFG-CTERM"/>
</dbReference>
<dbReference type="PROSITE" id="PS50835">
    <property type="entry name" value="IG_LIKE"/>
    <property type="match status" value="1"/>
</dbReference>
<dbReference type="PANTHER" id="PTHR36507">
    <property type="entry name" value="BLL1555 PROTEIN"/>
    <property type="match status" value="1"/>
</dbReference>
<evidence type="ECO:0000313" key="6">
    <source>
        <dbReference type="EMBL" id="AJZ75157.1"/>
    </source>
</evidence>
<dbReference type="GO" id="GO:0005507">
    <property type="term" value="F:copper ion binding"/>
    <property type="evidence" value="ECO:0007669"/>
    <property type="project" value="InterPro"/>
</dbReference>
<keyword evidence="4" id="KW-1133">Transmembrane helix</keyword>
<evidence type="ECO:0000256" key="1">
    <source>
        <dbReference type="ARBA" id="ARBA00022723"/>
    </source>
</evidence>
<feature type="domain" description="Ig-like" evidence="5">
    <location>
        <begin position="20"/>
        <end position="113"/>
    </location>
</feature>
<dbReference type="KEGG" id="tah:SU86_000740"/>
<dbReference type="InterPro" id="IPR000923">
    <property type="entry name" value="BlueCu_1"/>
</dbReference>
<dbReference type="Pfam" id="PF00127">
    <property type="entry name" value="Copper-bind"/>
    <property type="match status" value="1"/>
</dbReference>
<keyword evidence="7" id="KW-1185">Reference proteome</keyword>
<dbReference type="GO" id="GO:0009055">
    <property type="term" value="F:electron transfer activity"/>
    <property type="evidence" value="ECO:0007669"/>
    <property type="project" value="InterPro"/>
</dbReference>
<accession>A0A3G1AZ34</accession>
<evidence type="ECO:0000313" key="7">
    <source>
        <dbReference type="Proteomes" id="UP000266745"/>
    </source>
</evidence>
<dbReference type="SUPFAM" id="SSF49503">
    <property type="entry name" value="Cupredoxins"/>
    <property type="match status" value="1"/>
</dbReference>
<dbReference type="Gene3D" id="2.60.40.420">
    <property type="entry name" value="Cupredoxins - blue copper proteins"/>
    <property type="match status" value="1"/>
</dbReference>
<dbReference type="InterPro" id="IPR052721">
    <property type="entry name" value="ET_Amicyanin"/>
</dbReference>
<dbReference type="PANTHER" id="PTHR36507:SF1">
    <property type="entry name" value="BLL1555 PROTEIN"/>
    <property type="match status" value="1"/>
</dbReference>
<dbReference type="InterPro" id="IPR008972">
    <property type="entry name" value="Cupredoxin"/>
</dbReference>
<name>A0A3G1AZ34_9ARCH</name>
<keyword evidence="4" id="KW-0472">Membrane</keyword>
<evidence type="ECO:0000259" key="5">
    <source>
        <dbReference type="PROSITE" id="PS50835"/>
    </source>
</evidence>
<dbReference type="NCBIfam" id="TIGR04296">
    <property type="entry name" value="PEFG-CTERM"/>
    <property type="match status" value="1"/>
</dbReference>
<keyword evidence="4" id="KW-0812">Transmembrane</keyword>
<dbReference type="EMBL" id="CP011097">
    <property type="protein sequence ID" value="AJZ75157.1"/>
    <property type="molecule type" value="Genomic_DNA"/>
</dbReference>
<sequence length="288" mass="30535">MKTIAIGSILAIFAVMATAPAFADHASVEVSIPEGSSTVGCEETNECYIPDEVTIDVGSEVVWSNDDTASHTVTSGDPQNGPDGNFDSSLFLSGQTFSHMFEDAGEFPYFCLVHPWMRGIVIVEEAHADDHSDDVEEIPDEQTDAVVMSQDGSIVININSDVPTEGAESALTVEFTDADGNPIEHVNFEVTVTQDDQEVLAETEQHAHSGITEFTTSALGSDSPLDVQVTILGIGLPDDDPATWTGPIGETISAQVVPEFGPLAMIILAAAIVSIVVVTTRSKVMPKL</sequence>
<reference evidence="6 7" key="1">
    <citation type="journal article" date="2016" name="Sci. Rep.">
        <title>A novel ammonia-oxidizing archaeon from wastewater treatment plant: Its enrichment, physiological and genomic characteristics.</title>
        <authorList>
            <person name="Li Y."/>
            <person name="Ding K."/>
            <person name="Wen X."/>
            <person name="Zhang B."/>
            <person name="Shen B."/>
            <person name="Yang Y."/>
        </authorList>
    </citation>
    <scope>NUCLEOTIDE SEQUENCE [LARGE SCALE GENOMIC DNA]</scope>
    <source>
        <strain evidence="6 7">SAT1</strain>
    </source>
</reference>
<feature type="transmembrane region" description="Helical" evidence="4">
    <location>
        <begin position="260"/>
        <end position="279"/>
    </location>
</feature>
<feature type="region of interest" description="Disordered" evidence="3">
    <location>
        <begin position="68"/>
        <end position="87"/>
    </location>
</feature>
<evidence type="ECO:0000256" key="4">
    <source>
        <dbReference type="SAM" id="Phobius"/>
    </source>
</evidence>
<protein>
    <recommendedName>
        <fullName evidence="5">Ig-like domain-containing protein</fullName>
    </recommendedName>
</protein>
<dbReference type="STRING" id="1603555.SU86_000740"/>
<dbReference type="GeneID" id="24874904"/>
<dbReference type="InterPro" id="IPR007110">
    <property type="entry name" value="Ig-like_dom"/>
</dbReference>
<dbReference type="Proteomes" id="UP000266745">
    <property type="component" value="Chromosome"/>
</dbReference>
<keyword evidence="2" id="KW-0186">Copper</keyword>
<evidence type="ECO:0000256" key="2">
    <source>
        <dbReference type="ARBA" id="ARBA00023008"/>
    </source>
</evidence>
<organism evidence="6 7">
    <name type="scientific">Candidatus Nitrosotenuis cloacae</name>
    <dbReference type="NCBI Taxonomy" id="1603555"/>
    <lineage>
        <taxon>Archaea</taxon>
        <taxon>Nitrososphaerota</taxon>
        <taxon>Candidatus Nitrosotenuis</taxon>
    </lineage>
</organism>
<proteinExistence type="predicted"/>
<gene>
    <name evidence="6" type="ORF">SU86_000740</name>
</gene>
<feature type="compositionally biased region" description="Polar residues" evidence="3">
    <location>
        <begin position="68"/>
        <end position="78"/>
    </location>
</feature>
<dbReference type="RefSeq" id="WP_048187605.1">
    <property type="nucleotide sequence ID" value="NZ_CP011097.1"/>
</dbReference>